<dbReference type="Gene3D" id="2.60.120.10">
    <property type="entry name" value="Jelly Rolls"/>
    <property type="match status" value="1"/>
</dbReference>
<dbReference type="AlphaFoldDB" id="A0A0D0BXC1"/>
<comment type="catalytic activity">
    <reaction evidence="1">
        <text>1,2-dihydroxy-5-(methylsulfanyl)pent-1-en-3-one + O2 = 4-methylsulfanyl-2-oxobutanoate + formate + 2 H(+)</text>
        <dbReference type="Rhea" id="RHEA:24504"/>
        <dbReference type="ChEBI" id="CHEBI:15378"/>
        <dbReference type="ChEBI" id="CHEBI:15379"/>
        <dbReference type="ChEBI" id="CHEBI:15740"/>
        <dbReference type="ChEBI" id="CHEBI:16723"/>
        <dbReference type="ChEBI" id="CHEBI:49252"/>
        <dbReference type="EC" id="1.13.11.54"/>
    </reaction>
</comment>
<dbReference type="OrthoDB" id="3050855at2759"/>
<evidence type="ECO:0000256" key="6">
    <source>
        <dbReference type="ARBA" id="ARBA00022964"/>
    </source>
</evidence>
<dbReference type="GO" id="GO:0009086">
    <property type="term" value="P:methionine biosynthetic process"/>
    <property type="evidence" value="ECO:0007669"/>
    <property type="project" value="UniProtKB-KW"/>
</dbReference>
<evidence type="ECO:0000256" key="4">
    <source>
        <dbReference type="ARBA" id="ARBA00022605"/>
    </source>
</evidence>
<dbReference type="EC" id="1.13.11.54" evidence="10"/>
<dbReference type="GO" id="GO:0046872">
    <property type="term" value="F:metal ion binding"/>
    <property type="evidence" value="ECO:0007669"/>
    <property type="project" value="UniProtKB-KW"/>
</dbReference>
<reference evidence="12 13" key="1">
    <citation type="submission" date="2014-04" db="EMBL/GenBank/DDBJ databases">
        <title>Evolutionary Origins and Diversification of the Mycorrhizal Mutualists.</title>
        <authorList>
            <consortium name="DOE Joint Genome Institute"/>
            <consortium name="Mycorrhizal Genomics Consortium"/>
            <person name="Kohler A."/>
            <person name="Kuo A."/>
            <person name="Nagy L.G."/>
            <person name="Floudas D."/>
            <person name="Copeland A."/>
            <person name="Barry K.W."/>
            <person name="Cichocki N."/>
            <person name="Veneault-Fourrey C."/>
            <person name="LaButti K."/>
            <person name="Lindquist E.A."/>
            <person name="Lipzen A."/>
            <person name="Lundell T."/>
            <person name="Morin E."/>
            <person name="Murat C."/>
            <person name="Riley R."/>
            <person name="Ohm R."/>
            <person name="Sun H."/>
            <person name="Tunlid A."/>
            <person name="Henrissat B."/>
            <person name="Grigoriev I.V."/>
            <person name="Hibbett D.S."/>
            <person name="Martin F."/>
        </authorList>
    </citation>
    <scope>NUCLEOTIDE SEQUENCE [LARGE SCALE GENOMIC DNA]</scope>
    <source>
        <strain evidence="12 13">FD-317 M1</strain>
    </source>
</reference>
<keyword evidence="4" id="KW-0028">Amino-acid biosynthesis</keyword>
<keyword evidence="8" id="KW-0408">Iron</keyword>
<keyword evidence="13" id="KW-1185">Reference proteome</keyword>
<gene>
    <name evidence="12" type="ORF">GYMLUDRAFT_604513</name>
</gene>
<dbReference type="Pfam" id="PF03079">
    <property type="entry name" value="ARD"/>
    <property type="match status" value="1"/>
</dbReference>
<evidence type="ECO:0000256" key="3">
    <source>
        <dbReference type="ARBA" id="ARBA00022596"/>
    </source>
</evidence>
<dbReference type="InterPro" id="IPR014710">
    <property type="entry name" value="RmlC-like_jellyroll"/>
</dbReference>
<evidence type="ECO:0000256" key="9">
    <source>
        <dbReference type="ARBA" id="ARBA00023167"/>
    </source>
</evidence>
<evidence type="ECO:0000256" key="11">
    <source>
        <dbReference type="SAM" id="MobiDB-lite"/>
    </source>
</evidence>
<proteinExistence type="predicted"/>
<dbReference type="EMBL" id="KN834775">
    <property type="protein sequence ID" value="KIK60351.1"/>
    <property type="molecule type" value="Genomic_DNA"/>
</dbReference>
<name>A0A0D0BXC1_9AGAR</name>
<dbReference type="SUPFAM" id="SSF51182">
    <property type="entry name" value="RmlC-like cupins"/>
    <property type="match status" value="1"/>
</dbReference>
<evidence type="ECO:0000313" key="12">
    <source>
        <dbReference type="EMBL" id="KIK60351.1"/>
    </source>
</evidence>
<dbReference type="HOGENOM" id="CLU_1461475_0_0_1"/>
<dbReference type="PANTHER" id="PTHR23418">
    <property type="entry name" value="ACIREDUCTONE DIOXYGENASE"/>
    <property type="match status" value="1"/>
</dbReference>
<keyword evidence="5" id="KW-0479">Metal-binding</keyword>
<evidence type="ECO:0000256" key="8">
    <source>
        <dbReference type="ARBA" id="ARBA00023004"/>
    </source>
</evidence>
<comment type="cofactor">
    <cofactor evidence="2">
        <name>Fe(2+)</name>
        <dbReference type="ChEBI" id="CHEBI:29033"/>
    </cofactor>
</comment>
<dbReference type="InterPro" id="IPR011051">
    <property type="entry name" value="RmlC_Cupin_sf"/>
</dbReference>
<dbReference type="Proteomes" id="UP000053593">
    <property type="component" value="Unassembled WGS sequence"/>
</dbReference>
<keyword evidence="3" id="KW-0533">Nickel</keyword>
<dbReference type="PANTHER" id="PTHR23418:SF0">
    <property type="entry name" value="ACIREDUCTONE DIOXYGENASE"/>
    <property type="match status" value="1"/>
</dbReference>
<feature type="region of interest" description="Disordered" evidence="11">
    <location>
        <begin position="1"/>
        <end position="38"/>
    </location>
</feature>
<sequence length="185" mass="21360">MARSYSFSPRHENETTSEVVDSNDAGDKMMSPYDDGTEIDDANVDELKTLGYEIRKLVHPSNDYQFQMQLVARALRYPEQQGQQVLNEDGIQGKEIMHTHESIFYIVSGSSYFDIRGGGEKWIRIRLEAGKMVIVPAGSYHRCFRDGESIRYTQCNPLDFQSLARFEGSPEQYTVRKEYLKKRIL</sequence>
<keyword evidence="9" id="KW-0486">Methionine biosynthesis</keyword>
<evidence type="ECO:0000256" key="1">
    <source>
        <dbReference type="ARBA" id="ARBA00000428"/>
    </source>
</evidence>
<accession>A0A0D0BXC1</accession>
<protein>
    <recommendedName>
        <fullName evidence="10">acireductone dioxygenase (Fe(2+)-requiring)</fullName>
        <ecNumber evidence="10">1.13.11.54</ecNumber>
    </recommendedName>
</protein>
<evidence type="ECO:0000256" key="2">
    <source>
        <dbReference type="ARBA" id="ARBA00001954"/>
    </source>
</evidence>
<organism evidence="12 13">
    <name type="scientific">Collybiopsis luxurians FD-317 M1</name>
    <dbReference type="NCBI Taxonomy" id="944289"/>
    <lineage>
        <taxon>Eukaryota</taxon>
        <taxon>Fungi</taxon>
        <taxon>Dikarya</taxon>
        <taxon>Basidiomycota</taxon>
        <taxon>Agaricomycotina</taxon>
        <taxon>Agaricomycetes</taxon>
        <taxon>Agaricomycetidae</taxon>
        <taxon>Agaricales</taxon>
        <taxon>Marasmiineae</taxon>
        <taxon>Omphalotaceae</taxon>
        <taxon>Collybiopsis</taxon>
        <taxon>Collybiopsis luxurians</taxon>
    </lineage>
</organism>
<evidence type="ECO:0000256" key="5">
    <source>
        <dbReference type="ARBA" id="ARBA00022723"/>
    </source>
</evidence>
<keyword evidence="7" id="KW-0560">Oxidoreductase</keyword>
<evidence type="ECO:0000313" key="13">
    <source>
        <dbReference type="Proteomes" id="UP000053593"/>
    </source>
</evidence>
<dbReference type="InterPro" id="IPR004313">
    <property type="entry name" value="ARD"/>
</dbReference>
<evidence type="ECO:0000256" key="10">
    <source>
        <dbReference type="ARBA" id="ARBA00039005"/>
    </source>
</evidence>
<keyword evidence="6" id="KW-0223">Dioxygenase</keyword>
<evidence type="ECO:0000256" key="7">
    <source>
        <dbReference type="ARBA" id="ARBA00023002"/>
    </source>
</evidence>
<dbReference type="GO" id="GO:0010309">
    <property type="term" value="F:acireductone dioxygenase [iron(II)-requiring] activity"/>
    <property type="evidence" value="ECO:0007669"/>
    <property type="project" value="UniProtKB-EC"/>
</dbReference>